<dbReference type="Pfam" id="PF00076">
    <property type="entry name" value="RRM_1"/>
    <property type="match status" value="1"/>
</dbReference>
<dbReference type="PANTHER" id="PTHR48024:SF9">
    <property type="entry name" value="UBP1-ASSOCIATED PROTEINS 1A-RELATED"/>
    <property type="match status" value="1"/>
</dbReference>
<evidence type="ECO:0000256" key="3">
    <source>
        <dbReference type="SAM" id="MobiDB-lite"/>
    </source>
</evidence>
<protein>
    <recommendedName>
        <fullName evidence="4">RRM domain-containing protein</fullName>
    </recommendedName>
</protein>
<keyword evidence="1 2" id="KW-0694">RNA-binding</keyword>
<gene>
    <name evidence="5" type="ORF">HPP92_013358</name>
</gene>
<dbReference type="GO" id="GO:0003723">
    <property type="term" value="F:RNA binding"/>
    <property type="evidence" value="ECO:0007669"/>
    <property type="project" value="UniProtKB-UniRule"/>
</dbReference>
<dbReference type="InterPro" id="IPR035979">
    <property type="entry name" value="RBD_domain_sf"/>
</dbReference>
<name>A0A835QZ91_VANPL</name>
<keyword evidence="6" id="KW-1185">Reference proteome</keyword>
<dbReference type="Gene3D" id="3.30.70.330">
    <property type="match status" value="1"/>
</dbReference>
<accession>A0A835QZ91</accession>
<dbReference type="GO" id="GO:0005634">
    <property type="term" value="C:nucleus"/>
    <property type="evidence" value="ECO:0007669"/>
    <property type="project" value="TreeGrafter"/>
</dbReference>
<feature type="domain" description="RRM" evidence="4">
    <location>
        <begin position="62"/>
        <end position="163"/>
    </location>
</feature>
<reference evidence="5 6" key="1">
    <citation type="journal article" date="2020" name="Nat. Food">
        <title>A phased Vanilla planifolia genome enables genetic improvement of flavour and production.</title>
        <authorList>
            <person name="Hasing T."/>
            <person name="Tang H."/>
            <person name="Brym M."/>
            <person name="Khazi F."/>
            <person name="Huang T."/>
            <person name="Chambers A.H."/>
        </authorList>
    </citation>
    <scope>NUCLEOTIDE SEQUENCE [LARGE SCALE GENOMIC DNA]</scope>
    <source>
        <tissue evidence="5">Leaf</tissue>
    </source>
</reference>
<evidence type="ECO:0000313" key="6">
    <source>
        <dbReference type="Proteomes" id="UP000636800"/>
    </source>
</evidence>
<dbReference type="SMART" id="SM00360">
    <property type="entry name" value="RRM"/>
    <property type="match status" value="1"/>
</dbReference>
<dbReference type="InterPro" id="IPR012677">
    <property type="entry name" value="Nucleotide-bd_a/b_plait_sf"/>
</dbReference>
<evidence type="ECO:0000259" key="4">
    <source>
        <dbReference type="PROSITE" id="PS50102"/>
    </source>
</evidence>
<dbReference type="PROSITE" id="PS50102">
    <property type="entry name" value="RRM"/>
    <property type="match status" value="1"/>
</dbReference>
<dbReference type="InterPro" id="IPR000504">
    <property type="entry name" value="RRM_dom"/>
</dbReference>
<organism evidence="5 6">
    <name type="scientific">Vanilla planifolia</name>
    <name type="common">Vanilla</name>
    <dbReference type="NCBI Taxonomy" id="51239"/>
    <lineage>
        <taxon>Eukaryota</taxon>
        <taxon>Viridiplantae</taxon>
        <taxon>Streptophyta</taxon>
        <taxon>Embryophyta</taxon>
        <taxon>Tracheophyta</taxon>
        <taxon>Spermatophyta</taxon>
        <taxon>Magnoliopsida</taxon>
        <taxon>Liliopsida</taxon>
        <taxon>Asparagales</taxon>
        <taxon>Orchidaceae</taxon>
        <taxon>Vanilloideae</taxon>
        <taxon>Vanilleae</taxon>
        <taxon>Vanilla</taxon>
    </lineage>
</organism>
<sequence length="175" mass="19668">MGKSRAKLRNWKNNSHNPSKKKGKVVNLKPRKKREKKRRRNGGRPCLLSYIRSIADLDLAHRNIFVHGLGWDVTREALVEAFSPFGKVEECKIVLDKVTNRPKGYGFVLFSTRAAAVKALKEPQKKIGNRLACCQLASVGPVTSSSNSADIALRRIYVSNVHPDVSREKLKSFLC</sequence>
<dbReference type="OrthoDB" id="3388at2759"/>
<dbReference type="EMBL" id="JADCNL010000006">
    <property type="protein sequence ID" value="KAG0476517.1"/>
    <property type="molecule type" value="Genomic_DNA"/>
</dbReference>
<dbReference type="SUPFAM" id="SSF54928">
    <property type="entry name" value="RNA-binding domain, RBD"/>
    <property type="match status" value="1"/>
</dbReference>
<dbReference type="InterPro" id="IPR050886">
    <property type="entry name" value="RNA-binding_reg"/>
</dbReference>
<comment type="caution">
    <text evidence="5">The sequence shown here is derived from an EMBL/GenBank/DDBJ whole genome shotgun (WGS) entry which is preliminary data.</text>
</comment>
<proteinExistence type="predicted"/>
<evidence type="ECO:0000313" key="5">
    <source>
        <dbReference type="EMBL" id="KAG0476517.1"/>
    </source>
</evidence>
<evidence type="ECO:0000256" key="2">
    <source>
        <dbReference type="PROSITE-ProRule" id="PRU00176"/>
    </source>
</evidence>
<dbReference type="PANTHER" id="PTHR48024">
    <property type="entry name" value="GEO13361P1-RELATED"/>
    <property type="match status" value="1"/>
</dbReference>
<feature type="region of interest" description="Disordered" evidence="3">
    <location>
        <begin position="1"/>
        <end position="41"/>
    </location>
</feature>
<dbReference type="AlphaFoldDB" id="A0A835QZ91"/>
<dbReference type="Proteomes" id="UP000636800">
    <property type="component" value="Chromosome 6"/>
</dbReference>
<feature type="compositionally biased region" description="Basic residues" evidence="3">
    <location>
        <begin position="1"/>
        <end position="10"/>
    </location>
</feature>
<evidence type="ECO:0000256" key="1">
    <source>
        <dbReference type="ARBA" id="ARBA00022884"/>
    </source>
</evidence>
<feature type="compositionally biased region" description="Basic residues" evidence="3">
    <location>
        <begin position="18"/>
        <end position="41"/>
    </location>
</feature>